<dbReference type="GeneTree" id="ENSGT00910000144291"/>
<accession>A0A8D0GHF1</accession>
<dbReference type="PANTHER" id="PTHR12297">
    <property type="entry name" value="HYPOXIA-INDUCBILE GENE 1 HIG1 -RELATED"/>
    <property type="match status" value="1"/>
</dbReference>
<comment type="subcellular location">
    <subcellularLocation>
        <location evidence="1">Mitochondrion membrane</location>
    </subcellularLocation>
</comment>
<dbReference type="PANTHER" id="PTHR12297:SF18">
    <property type="entry name" value="HIG1 DOMAIN FAMILY MEMBER 2A"/>
    <property type="match status" value="1"/>
</dbReference>
<evidence type="ECO:0000256" key="1">
    <source>
        <dbReference type="ARBA" id="ARBA00004325"/>
    </source>
</evidence>
<evidence type="ECO:0000259" key="6">
    <source>
        <dbReference type="PROSITE" id="PS51503"/>
    </source>
</evidence>
<dbReference type="Proteomes" id="UP000694392">
    <property type="component" value="Unplaced"/>
</dbReference>
<evidence type="ECO:0000256" key="4">
    <source>
        <dbReference type="ARBA" id="ARBA00023136"/>
    </source>
</evidence>
<dbReference type="OMA" id="FHRGHSQ"/>
<feature type="domain" description="HIG1" evidence="6">
    <location>
        <begin position="16"/>
        <end position="102"/>
    </location>
</feature>
<keyword evidence="2 5" id="KW-0812">Transmembrane</keyword>
<reference evidence="7" key="2">
    <citation type="submission" date="2025-09" db="UniProtKB">
        <authorList>
            <consortium name="Ensembl"/>
        </authorList>
    </citation>
    <scope>IDENTIFICATION</scope>
</reference>
<feature type="transmembrane region" description="Helical" evidence="5">
    <location>
        <begin position="44"/>
        <end position="63"/>
    </location>
</feature>
<dbReference type="GO" id="GO:1905235">
    <property type="term" value="P:response to quercetin"/>
    <property type="evidence" value="ECO:0007669"/>
    <property type="project" value="Ensembl"/>
</dbReference>
<dbReference type="Gene3D" id="6.10.140.1320">
    <property type="match status" value="1"/>
</dbReference>
<dbReference type="GO" id="GO:0031966">
    <property type="term" value="C:mitochondrial membrane"/>
    <property type="evidence" value="ECO:0007669"/>
    <property type="project" value="UniProtKB-SubCell"/>
</dbReference>
<dbReference type="PROSITE" id="PS51503">
    <property type="entry name" value="HIG1"/>
    <property type="match status" value="1"/>
</dbReference>
<sequence length="102" mass="11202">MSQGVPPPFDPSRPPIIEGFVPYVRAREEGVKEKFLRKTQENPIVPIGCLGTAGVLTYGLICFKRGNTQQSQIMMRARILAQGFTLVALLVGVAATAFKKRK</sequence>
<dbReference type="InterPro" id="IPR007667">
    <property type="entry name" value="Hypoxia_induced_domain"/>
</dbReference>
<protein>
    <recommendedName>
        <fullName evidence="6">HIG1 domain-containing protein</fullName>
    </recommendedName>
</protein>
<evidence type="ECO:0000256" key="5">
    <source>
        <dbReference type="SAM" id="Phobius"/>
    </source>
</evidence>
<dbReference type="InterPro" id="IPR050355">
    <property type="entry name" value="RCF1"/>
</dbReference>
<dbReference type="GO" id="GO:0097250">
    <property type="term" value="P:mitochondrial respirasome assembly"/>
    <property type="evidence" value="ECO:0007669"/>
    <property type="project" value="Ensembl"/>
</dbReference>
<evidence type="ECO:0000313" key="8">
    <source>
        <dbReference type="Proteomes" id="UP000694392"/>
    </source>
</evidence>
<evidence type="ECO:0000256" key="3">
    <source>
        <dbReference type="ARBA" id="ARBA00022989"/>
    </source>
</evidence>
<feature type="transmembrane region" description="Helical" evidence="5">
    <location>
        <begin position="75"/>
        <end position="98"/>
    </location>
</feature>
<reference evidence="7" key="1">
    <citation type="submission" date="2025-08" db="UniProtKB">
        <authorList>
            <consortium name="Ensembl"/>
        </authorList>
    </citation>
    <scope>IDENTIFICATION</scope>
</reference>
<organism evidence="7 8">
    <name type="scientific">Sphenodon punctatus</name>
    <name type="common">Tuatara</name>
    <name type="synonym">Hatteria punctata</name>
    <dbReference type="NCBI Taxonomy" id="8508"/>
    <lineage>
        <taxon>Eukaryota</taxon>
        <taxon>Metazoa</taxon>
        <taxon>Chordata</taxon>
        <taxon>Craniata</taxon>
        <taxon>Vertebrata</taxon>
        <taxon>Euteleostomi</taxon>
        <taxon>Lepidosauria</taxon>
        <taxon>Sphenodontia</taxon>
        <taxon>Sphenodontidae</taxon>
        <taxon>Sphenodon</taxon>
    </lineage>
</organism>
<keyword evidence="3 5" id="KW-1133">Transmembrane helix</keyword>
<keyword evidence="4 5" id="KW-0472">Membrane</keyword>
<dbReference type="AlphaFoldDB" id="A0A8D0GHF1"/>
<evidence type="ECO:0000256" key="2">
    <source>
        <dbReference type="ARBA" id="ARBA00022692"/>
    </source>
</evidence>
<name>A0A8D0GHF1_SPHPU</name>
<proteinExistence type="predicted"/>
<dbReference type="Ensembl" id="ENSSPUT00000008934.1">
    <property type="protein sequence ID" value="ENSSPUP00000008374.1"/>
    <property type="gene ID" value="ENSSPUG00000006502.1"/>
</dbReference>
<dbReference type="Pfam" id="PF04588">
    <property type="entry name" value="HIG_1_N"/>
    <property type="match status" value="1"/>
</dbReference>
<keyword evidence="8" id="KW-1185">Reference proteome</keyword>
<evidence type="ECO:0000313" key="7">
    <source>
        <dbReference type="Ensembl" id="ENSSPUP00000008374.1"/>
    </source>
</evidence>
<dbReference type="GO" id="GO:0005634">
    <property type="term" value="C:nucleus"/>
    <property type="evidence" value="ECO:0007669"/>
    <property type="project" value="Ensembl"/>
</dbReference>